<dbReference type="InterPro" id="IPR008979">
    <property type="entry name" value="Galactose-bd-like_sf"/>
</dbReference>
<dbReference type="SUPFAM" id="SSF53474">
    <property type="entry name" value="alpha/beta-Hydrolases"/>
    <property type="match status" value="1"/>
</dbReference>
<dbReference type="Gene3D" id="1.10.3020.10">
    <property type="entry name" value="alpha-amino acid ester hydrolase ( Helical cap domain)"/>
    <property type="match status" value="1"/>
</dbReference>
<dbReference type="KEGG" id="mic:Mic7113_1998"/>
<dbReference type="HOGENOM" id="CLU_015590_5_1_3"/>
<gene>
    <name evidence="3" type="ORF">Mic7113_1998</name>
</gene>
<dbReference type="GO" id="GO:0008239">
    <property type="term" value="F:dipeptidyl-peptidase activity"/>
    <property type="evidence" value="ECO:0007669"/>
    <property type="project" value="InterPro"/>
</dbReference>
<dbReference type="NCBIfam" id="TIGR00976">
    <property type="entry name" value="CocE_NonD"/>
    <property type="match status" value="1"/>
</dbReference>
<dbReference type="InterPro" id="IPR005674">
    <property type="entry name" value="CocE/Ser_esterase"/>
</dbReference>
<dbReference type="PANTHER" id="PTHR43056">
    <property type="entry name" value="PEPTIDASE S9 PROLYL OLIGOPEPTIDASE"/>
    <property type="match status" value="1"/>
</dbReference>
<dbReference type="Gene3D" id="3.40.50.1820">
    <property type="entry name" value="alpha/beta hydrolase"/>
    <property type="match status" value="1"/>
</dbReference>
<dbReference type="Pfam" id="PF02129">
    <property type="entry name" value="Peptidase_S15"/>
    <property type="match status" value="1"/>
</dbReference>
<feature type="domain" description="Xaa-Pro dipeptidyl-peptidase C-terminal" evidence="2">
    <location>
        <begin position="302"/>
        <end position="557"/>
    </location>
</feature>
<dbReference type="STRING" id="1173027.Mic7113_1998"/>
<evidence type="ECO:0000256" key="1">
    <source>
        <dbReference type="ARBA" id="ARBA00022801"/>
    </source>
</evidence>
<dbReference type="InterPro" id="IPR013736">
    <property type="entry name" value="Xaa-Pro_dipept_C"/>
</dbReference>
<evidence type="ECO:0000259" key="2">
    <source>
        <dbReference type="SMART" id="SM00939"/>
    </source>
</evidence>
<evidence type="ECO:0000313" key="4">
    <source>
        <dbReference type="Proteomes" id="UP000010471"/>
    </source>
</evidence>
<keyword evidence="4" id="KW-1185">Reference proteome</keyword>
<reference evidence="3 4" key="1">
    <citation type="submission" date="2012-06" db="EMBL/GenBank/DDBJ databases">
        <title>Finished chromosome of genome of Microcoleus sp. PCC 7113.</title>
        <authorList>
            <consortium name="US DOE Joint Genome Institute"/>
            <person name="Gugger M."/>
            <person name="Coursin T."/>
            <person name="Rippka R."/>
            <person name="Tandeau De Marsac N."/>
            <person name="Huntemann M."/>
            <person name="Wei C.-L."/>
            <person name="Han J."/>
            <person name="Detter J.C."/>
            <person name="Han C."/>
            <person name="Tapia R."/>
            <person name="Chen A."/>
            <person name="Kyrpides N."/>
            <person name="Mavromatis K."/>
            <person name="Markowitz V."/>
            <person name="Szeto E."/>
            <person name="Ivanova N."/>
            <person name="Pagani I."/>
            <person name="Pati A."/>
            <person name="Goodwin L."/>
            <person name="Nordberg H.P."/>
            <person name="Cantor M.N."/>
            <person name="Hua S.X."/>
            <person name="Woyke T."/>
            <person name="Kerfeld C.A."/>
        </authorList>
    </citation>
    <scope>NUCLEOTIDE SEQUENCE [LARGE SCALE GENOMIC DNA]</scope>
    <source>
        <strain evidence="3 4">PCC 7113</strain>
    </source>
</reference>
<dbReference type="InterPro" id="IPR000383">
    <property type="entry name" value="Xaa-Pro-like_dom"/>
</dbReference>
<dbReference type="EMBL" id="CP003630">
    <property type="protein sequence ID" value="AFZ17845.1"/>
    <property type="molecule type" value="Genomic_DNA"/>
</dbReference>
<keyword evidence="1 3" id="KW-0378">Hydrolase</keyword>
<dbReference type="InterPro" id="IPR029058">
    <property type="entry name" value="AB_hydrolase_fold"/>
</dbReference>
<protein>
    <submittedName>
        <fullName evidence="3">Putative hydrolase, CocE/NonD family</fullName>
    </submittedName>
</protein>
<dbReference type="PATRIC" id="fig|1173027.3.peg.2219"/>
<name>K9WBT0_9CYAN</name>
<dbReference type="PANTHER" id="PTHR43056:SF10">
    <property type="entry name" value="COCE_NOND FAMILY, PUTATIVE (AFU_ORTHOLOGUE AFUA_7G00600)-RELATED"/>
    <property type="match status" value="1"/>
</dbReference>
<dbReference type="OrthoDB" id="319764at2"/>
<dbReference type="Gene3D" id="2.60.120.260">
    <property type="entry name" value="Galactose-binding domain-like"/>
    <property type="match status" value="1"/>
</dbReference>
<dbReference type="Pfam" id="PF08530">
    <property type="entry name" value="PepX_C"/>
    <property type="match status" value="1"/>
</dbReference>
<organism evidence="3 4">
    <name type="scientific">Allocoleopsis franciscana PCC 7113</name>
    <dbReference type="NCBI Taxonomy" id="1173027"/>
    <lineage>
        <taxon>Bacteria</taxon>
        <taxon>Bacillati</taxon>
        <taxon>Cyanobacteriota</taxon>
        <taxon>Cyanophyceae</taxon>
        <taxon>Coleofasciculales</taxon>
        <taxon>Coleofasciculaceae</taxon>
        <taxon>Allocoleopsis</taxon>
        <taxon>Allocoleopsis franciscana</taxon>
    </lineage>
</organism>
<dbReference type="SUPFAM" id="SSF49785">
    <property type="entry name" value="Galactose-binding domain-like"/>
    <property type="match status" value="1"/>
</dbReference>
<dbReference type="InterPro" id="IPR050585">
    <property type="entry name" value="Xaa-Pro_dipeptidyl-ppase/CocE"/>
</dbReference>
<evidence type="ECO:0000313" key="3">
    <source>
        <dbReference type="EMBL" id="AFZ17845.1"/>
    </source>
</evidence>
<dbReference type="eggNOG" id="COG2936">
    <property type="taxonomic scope" value="Bacteria"/>
</dbReference>
<sequence length="566" mass="62832">MLNVKKETASMLTRDGVRLDADIYRPDAEGEFPVLLMRQPYGRAIASTVVYAHPTWYAAHGYIVVIQDVRGRGTSQGEFQLFVHETEDGEDAVNWVAALPGSTGQVGMYGFSYQGMTQLYAAAAKPSALKTLCPAMIGYDLYTDWVYEGGAFCLQANLGWAIQLAAETARLQGDPAAYLTLHTAAQNLPLYESVPNLDECVRKFAPNTFYHEWLEHAKPDEYWAKISPKGYLQEADLPMFHIGGWFDLYLRGTLHCYKDFTARSTYRQQLLVGPWAHLPWNRKVGAVDFGAEAANPIDELQRRWFDQFLKGIDTGLLDEPPVRLFEMGSNHWRHFEHWPEKNHKKYFLSSTGLASLREDSGTLVAEAAESIPDSIASYPPLKRGESKIPSGFDVLVHDPWRPVPALGGHAAAPSGPFERSHLDCRPDVLTYTTEPLGADLHLAGDVAVEIWCHADKPSHDLSAILSEVRPDGSVYNLTQGYLRVDCFQDEPLRVQLQATCWKISKGHALRLSLSAACFPAYPMNPGTGSPLGSDRLMDAQIITLTVFFGSDRPSQIWLPVVSASGG</sequence>
<dbReference type="AlphaFoldDB" id="K9WBT0"/>
<dbReference type="SMART" id="SM00939">
    <property type="entry name" value="PepX_C"/>
    <property type="match status" value="1"/>
</dbReference>
<proteinExistence type="predicted"/>
<dbReference type="Proteomes" id="UP000010471">
    <property type="component" value="Chromosome"/>
</dbReference>
<accession>K9WBT0</accession>
<dbReference type="RefSeq" id="WP_015181997.1">
    <property type="nucleotide sequence ID" value="NC_019738.1"/>
</dbReference>